<evidence type="ECO:0000313" key="2">
    <source>
        <dbReference type="Proteomes" id="UP000190285"/>
    </source>
</evidence>
<name>A0A1T5M8H6_9FIRM</name>
<accession>A0A1T5M8H6</accession>
<dbReference type="SUPFAM" id="SSF56059">
    <property type="entry name" value="Glutathione synthetase ATP-binding domain-like"/>
    <property type="match status" value="1"/>
</dbReference>
<dbReference type="RefSeq" id="WP_079494111.1">
    <property type="nucleotide sequence ID" value="NZ_FUZT01000011.1"/>
</dbReference>
<gene>
    <name evidence="1" type="ORF">SAMN02194393_04020</name>
</gene>
<dbReference type="OrthoDB" id="9771802at2"/>
<protein>
    <submittedName>
        <fullName evidence="1">Uncharacterized conserved protein</fullName>
    </submittedName>
</protein>
<proteinExistence type="predicted"/>
<dbReference type="EMBL" id="FUZT01000011">
    <property type="protein sequence ID" value="SKC84159.1"/>
    <property type="molecule type" value="Genomic_DNA"/>
</dbReference>
<sequence>MNRLDLDKQYIDIIKEKEEICYKDYLEAIKKVKNSTARYKGQPVPFLYMPKFYTEEDLQVFKRISSTLMKILRKIIDRYIEDPNFREKFGFSKQLEDLILIEHGYNAKVPMARIDIFYKEDGSFKFCELNADGSSAMNEDRELTGILSESIAFKDMEKEYDIKSFELFDTWVNESISIFKEFNKNIQNPNVAIVDFIDKASPNEFKIFKERFESKGYNARIVDPRDLKYLDGKLYIDDIKIDIVYRRLVTRDLLERADEIPDFIEAAKEGKVCIIGPIKSQIIHNKIIFEILHDNYTLEFLTDDERNFVKEHIPFTAKFKKENFDIKELVKNKESYILKPSDLYASRGVYSGRDFNDEEWEKKLLQCDGKDYLIQEYYPPGQSDLVEFVDGKVKISKFNNITGIYMYNEKLYGLYSRVGKNPIISGLHDCYTLPTFIVKEN</sequence>
<keyword evidence="2" id="KW-1185">Reference proteome</keyword>
<organism evidence="1 2">
    <name type="scientific">Maledivibacter halophilus</name>
    <dbReference type="NCBI Taxonomy" id="36842"/>
    <lineage>
        <taxon>Bacteria</taxon>
        <taxon>Bacillati</taxon>
        <taxon>Bacillota</taxon>
        <taxon>Clostridia</taxon>
        <taxon>Peptostreptococcales</taxon>
        <taxon>Caminicellaceae</taxon>
        <taxon>Maledivibacter</taxon>
    </lineage>
</organism>
<reference evidence="1 2" key="1">
    <citation type="submission" date="2017-02" db="EMBL/GenBank/DDBJ databases">
        <authorList>
            <person name="Peterson S.W."/>
        </authorList>
    </citation>
    <scope>NUCLEOTIDE SEQUENCE [LARGE SCALE GENOMIC DNA]</scope>
    <source>
        <strain evidence="1 2">M1</strain>
    </source>
</reference>
<evidence type="ECO:0000313" key="1">
    <source>
        <dbReference type="EMBL" id="SKC84159.1"/>
    </source>
</evidence>
<dbReference type="STRING" id="36842.SAMN02194393_04020"/>
<dbReference type="AlphaFoldDB" id="A0A1T5M8H6"/>
<dbReference type="Proteomes" id="UP000190285">
    <property type="component" value="Unassembled WGS sequence"/>
</dbReference>